<organism evidence="3 4">
    <name type="scientific">Candidatus Borkfalkia ceftriaxoniphila</name>
    <dbReference type="NCBI Taxonomy" id="2508949"/>
    <lineage>
        <taxon>Bacteria</taxon>
        <taxon>Bacillati</taxon>
        <taxon>Bacillota</taxon>
        <taxon>Clostridia</taxon>
        <taxon>Christensenellales</taxon>
        <taxon>Christensenellaceae</taxon>
        <taxon>Candidatus Borkfalkia</taxon>
    </lineage>
</organism>
<dbReference type="PANTHER" id="PTHR11365">
    <property type="entry name" value="5-OXOPROLINASE RELATED"/>
    <property type="match status" value="1"/>
</dbReference>
<dbReference type="SUPFAM" id="SSF53067">
    <property type="entry name" value="Actin-like ATPase domain"/>
    <property type="match status" value="2"/>
</dbReference>
<reference evidence="3 4" key="1">
    <citation type="journal article" date="2019" name="Gut">
        <title>Antibiotics-induced monodominance of a novel gut bacterial order.</title>
        <authorList>
            <person name="Hildebrand F."/>
            <person name="Moitinho-Silva L."/>
            <person name="Blasche S."/>
            <person name="Jahn M.T."/>
            <person name="Gossmann T.I."/>
            <person name="Heuerta-Cepas J."/>
            <person name="Hercog R."/>
            <person name="Luetge M."/>
            <person name="Bahram M."/>
            <person name="Pryszlak A."/>
            <person name="Alves R.J."/>
            <person name="Waszak S.M."/>
            <person name="Zhu A."/>
            <person name="Ye L."/>
            <person name="Costea P.I."/>
            <person name="Aalvink S."/>
            <person name="Belzer C."/>
            <person name="Forslund S.K."/>
            <person name="Sunagawa S."/>
            <person name="Hentschel U."/>
            <person name="Merten C."/>
            <person name="Patil K.R."/>
            <person name="Benes V."/>
            <person name="Bork P."/>
        </authorList>
    </citation>
    <scope>NUCLEOTIDE SEQUENCE [LARGE SCALE GENOMIC DNA]</scope>
    <source>
        <strain evidence="3 4">HDS1380</strain>
    </source>
</reference>
<keyword evidence="4" id="KW-1185">Reference proteome</keyword>
<dbReference type="PANTHER" id="PTHR11365:SF2">
    <property type="entry name" value="5-OXOPROLINASE"/>
    <property type="match status" value="1"/>
</dbReference>
<sequence length="669" mass="72562">MKIAIGVDTGGTYTDAVLYDFDEKKILAGAKALTTKEDLCIGIANALDALPQELFARVRMVSLSTTLATNACVENKGGNAKLIFFGGDKVILDRYGAQYGLPPSSEIWIPPCKTGLDGSIPQPPDWKKFEKEAPAFLKNAEGVGVIELYAMRNNAVIEKGAKERLQNLSDVPVTCGCELFNELNSLQRGAGTLLNAQLYPVIRDFIRAVEKVMKARGLAAPVVIMRSDGSLMSEQFARLHPVETLLCGPAASVMGGFGLTDEKNAVIVDMGGTTTDIAVVVDGIPVRAGDGVSIGKWRTYVNGLMIRTFGLGGDSAVRYRDRKLVLEEFRAIPLCVAAARWPQIRTRLQQLVDEGKIVHSHFRHEFYALAKEPDLARLNEEERALCRALKDGPLILEDAAAAMGKDLYTFRIPRLLKEGTVQVIGLTPTDVMHVRGDFERFDGSVSRMAADIVAGNLEIATEQLCERVYAEIRHKMYVNIVKIILQYQDGFYKNGKFGEESDHWIEECYRTALGQGRGVAQAGLKTNFKLVGIGAPVGLFLPEVARLLGTTAVIPEHAEVANVVGAVTGNVYAACTAEIRQKTGEGFIVYGNAETREFETLEDAEAFAAADAESAARAEAKMRGAAGEISVVTRSKYSTSATQYDDDEEKLFLGAVVTAEAIGSVGFTK</sequence>
<protein>
    <submittedName>
        <fullName evidence="3">Hydantoinase/oxoprolinase family protein</fullName>
    </submittedName>
</protein>
<dbReference type="AlphaFoldDB" id="A0A4Q2KAY9"/>
<evidence type="ECO:0000313" key="3">
    <source>
        <dbReference type="EMBL" id="RXZ61798.1"/>
    </source>
</evidence>
<evidence type="ECO:0000313" key="4">
    <source>
        <dbReference type="Proteomes" id="UP000291269"/>
    </source>
</evidence>
<comment type="caution">
    <text evidence="3">The sequence shown here is derived from an EMBL/GenBank/DDBJ whole genome shotgun (WGS) entry which is preliminary data.</text>
</comment>
<dbReference type="RefSeq" id="WP_129224820.1">
    <property type="nucleotide sequence ID" value="NZ_SDOZ01000002.1"/>
</dbReference>
<proteinExistence type="predicted"/>
<feature type="domain" description="Hydantoinase A/oxoprolinase" evidence="1">
    <location>
        <begin position="188"/>
        <end position="324"/>
    </location>
</feature>
<dbReference type="EMBL" id="SDOZ01000002">
    <property type="protein sequence ID" value="RXZ61798.1"/>
    <property type="molecule type" value="Genomic_DNA"/>
</dbReference>
<dbReference type="Pfam" id="PF01968">
    <property type="entry name" value="Hydantoinase_A"/>
    <property type="match status" value="1"/>
</dbReference>
<name>A0A4Q2KAY9_9FIRM</name>
<dbReference type="OrthoDB" id="9768323at2"/>
<feature type="domain" description="Hydantoinase/oxoprolinase N-terminal" evidence="2">
    <location>
        <begin position="5"/>
        <end position="167"/>
    </location>
</feature>
<dbReference type="InterPro" id="IPR008040">
    <property type="entry name" value="Hydant_A_N"/>
</dbReference>
<dbReference type="GO" id="GO:0006749">
    <property type="term" value="P:glutathione metabolic process"/>
    <property type="evidence" value="ECO:0007669"/>
    <property type="project" value="TreeGrafter"/>
</dbReference>
<dbReference type="GO" id="GO:0017168">
    <property type="term" value="F:5-oxoprolinase (ATP-hydrolyzing) activity"/>
    <property type="evidence" value="ECO:0007669"/>
    <property type="project" value="TreeGrafter"/>
</dbReference>
<dbReference type="InterPro" id="IPR002821">
    <property type="entry name" value="Hydantoinase_A"/>
</dbReference>
<dbReference type="Proteomes" id="UP000291269">
    <property type="component" value="Unassembled WGS sequence"/>
</dbReference>
<accession>A0A4Q2KAY9</accession>
<dbReference type="GO" id="GO:0005829">
    <property type="term" value="C:cytosol"/>
    <property type="evidence" value="ECO:0007669"/>
    <property type="project" value="TreeGrafter"/>
</dbReference>
<dbReference type="InterPro" id="IPR045079">
    <property type="entry name" value="Oxoprolinase-like"/>
</dbReference>
<dbReference type="Pfam" id="PF05378">
    <property type="entry name" value="Hydant_A_N"/>
    <property type="match status" value="1"/>
</dbReference>
<gene>
    <name evidence="3" type="ORF">ESZ91_05260</name>
</gene>
<evidence type="ECO:0000259" key="2">
    <source>
        <dbReference type="Pfam" id="PF05378"/>
    </source>
</evidence>
<evidence type="ECO:0000259" key="1">
    <source>
        <dbReference type="Pfam" id="PF01968"/>
    </source>
</evidence>
<dbReference type="InterPro" id="IPR043129">
    <property type="entry name" value="ATPase_NBD"/>
</dbReference>